<reference evidence="3" key="1">
    <citation type="submission" date="2017-10" db="EMBL/GenBank/DDBJ databases">
        <title>Rapid genome shrinkage in a self-fertile nematode reveals novel sperm competition proteins.</title>
        <authorList>
            <person name="Yin D."/>
            <person name="Schwarz E.M."/>
            <person name="Thomas C.G."/>
            <person name="Felde R.L."/>
            <person name="Korf I.F."/>
            <person name="Cutter A.D."/>
            <person name="Schartner C.M."/>
            <person name="Ralston E.J."/>
            <person name="Meyer B.J."/>
            <person name="Haag E.S."/>
        </authorList>
    </citation>
    <scope>NUCLEOTIDE SEQUENCE [LARGE SCALE GENOMIC DNA]</scope>
    <source>
        <strain evidence="3">JU1422</strain>
    </source>
</reference>
<name>A0A2G5U6H4_9PELO</name>
<dbReference type="Proteomes" id="UP000230233">
    <property type="component" value="Chromosome IV"/>
</dbReference>
<keyword evidence="1" id="KW-0472">Membrane</keyword>
<keyword evidence="1" id="KW-0812">Transmembrane</keyword>
<protein>
    <submittedName>
        <fullName evidence="2">Uncharacterized protein</fullName>
    </submittedName>
</protein>
<evidence type="ECO:0000313" key="3">
    <source>
        <dbReference type="Proteomes" id="UP000230233"/>
    </source>
</evidence>
<feature type="transmembrane region" description="Helical" evidence="1">
    <location>
        <begin position="32"/>
        <end position="51"/>
    </location>
</feature>
<dbReference type="EMBL" id="PDUG01000004">
    <property type="protein sequence ID" value="PIC35150.1"/>
    <property type="molecule type" value="Genomic_DNA"/>
</dbReference>
<dbReference type="AlphaFoldDB" id="A0A2G5U6H4"/>
<proteinExistence type="predicted"/>
<keyword evidence="1" id="KW-1133">Transmembrane helix</keyword>
<keyword evidence="3" id="KW-1185">Reference proteome</keyword>
<evidence type="ECO:0000313" key="2">
    <source>
        <dbReference type="EMBL" id="PIC35150.1"/>
    </source>
</evidence>
<evidence type="ECO:0000256" key="1">
    <source>
        <dbReference type="SAM" id="Phobius"/>
    </source>
</evidence>
<organism evidence="2 3">
    <name type="scientific">Caenorhabditis nigoni</name>
    <dbReference type="NCBI Taxonomy" id="1611254"/>
    <lineage>
        <taxon>Eukaryota</taxon>
        <taxon>Metazoa</taxon>
        <taxon>Ecdysozoa</taxon>
        <taxon>Nematoda</taxon>
        <taxon>Chromadorea</taxon>
        <taxon>Rhabditida</taxon>
        <taxon>Rhabditina</taxon>
        <taxon>Rhabditomorpha</taxon>
        <taxon>Rhabditoidea</taxon>
        <taxon>Rhabditidae</taxon>
        <taxon>Peloderinae</taxon>
        <taxon>Caenorhabditis</taxon>
    </lineage>
</organism>
<sequence length="73" mass="8783">MMICVHTQKKWRERLKKNIRNLRSVGFCADEYRFSFIIVFAIFFFGAYFLYQVQYKTGIDIIPLFPIDDSGFE</sequence>
<comment type="caution">
    <text evidence="2">The sequence shown here is derived from an EMBL/GenBank/DDBJ whole genome shotgun (WGS) entry which is preliminary data.</text>
</comment>
<dbReference type="OrthoDB" id="414175at2759"/>
<gene>
    <name evidence="2" type="primary">Cni-bus-4</name>
    <name evidence="2" type="synonym">Cnig_chr_IV.g14594</name>
    <name evidence="2" type="ORF">B9Z55_014594</name>
</gene>
<accession>A0A2G5U6H4</accession>